<reference evidence="9 10" key="1">
    <citation type="submission" date="2019-02" db="EMBL/GenBank/DDBJ databases">
        <title>Pedobacter sp. RP-1-14 sp. nov., isolated from Arctic soil.</title>
        <authorList>
            <person name="Dahal R.H."/>
        </authorList>
    </citation>
    <scope>NUCLEOTIDE SEQUENCE [LARGE SCALE GENOMIC DNA]</scope>
    <source>
        <strain evidence="9 10">RP-1-14</strain>
    </source>
</reference>
<evidence type="ECO:0000256" key="5">
    <source>
        <dbReference type="ARBA" id="ARBA00023136"/>
    </source>
</evidence>
<name>A0A4R0NQ73_9SPHI</name>
<evidence type="ECO:0000259" key="8">
    <source>
        <dbReference type="Pfam" id="PF07715"/>
    </source>
</evidence>
<dbReference type="InterPro" id="IPR012910">
    <property type="entry name" value="Plug_dom"/>
</dbReference>
<comment type="caution">
    <text evidence="9">The sequence shown here is derived from an EMBL/GenBank/DDBJ whole genome shotgun (WGS) entry which is preliminary data.</text>
</comment>
<keyword evidence="6 7" id="KW-0998">Cell outer membrane</keyword>
<dbReference type="InterPro" id="IPR008969">
    <property type="entry name" value="CarboxyPept-like_regulatory"/>
</dbReference>
<dbReference type="InterPro" id="IPR037066">
    <property type="entry name" value="Plug_dom_sf"/>
</dbReference>
<dbReference type="EMBL" id="SJSL01000001">
    <property type="protein sequence ID" value="TCD03182.1"/>
    <property type="molecule type" value="Genomic_DNA"/>
</dbReference>
<evidence type="ECO:0000256" key="3">
    <source>
        <dbReference type="ARBA" id="ARBA00022452"/>
    </source>
</evidence>
<organism evidence="9 10">
    <name type="scientific">Pedobacter psychroterrae</name>
    <dbReference type="NCBI Taxonomy" id="2530453"/>
    <lineage>
        <taxon>Bacteria</taxon>
        <taxon>Pseudomonadati</taxon>
        <taxon>Bacteroidota</taxon>
        <taxon>Sphingobacteriia</taxon>
        <taxon>Sphingobacteriales</taxon>
        <taxon>Sphingobacteriaceae</taxon>
        <taxon>Pedobacter</taxon>
    </lineage>
</organism>
<evidence type="ECO:0000256" key="4">
    <source>
        <dbReference type="ARBA" id="ARBA00022692"/>
    </source>
</evidence>
<dbReference type="NCBIfam" id="TIGR04057">
    <property type="entry name" value="SusC_RagA_signa"/>
    <property type="match status" value="1"/>
</dbReference>
<dbReference type="Proteomes" id="UP000293347">
    <property type="component" value="Unassembled WGS sequence"/>
</dbReference>
<keyword evidence="5 7" id="KW-0472">Membrane</keyword>
<evidence type="ECO:0000256" key="2">
    <source>
        <dbReference type="ARBA" id="ARBA00022448"/>
    </source>
</evidence>
<evidence type="ECO:0000313" key="10">
    <source>
        <dbReference type="Proteomes" id="UP000293347"/>
    </source>
</evidence>
<protein>
    <submittedName>
        <fullName evidence="9">SusC/RagA family TonB-linked outer membrane protein</fullName>
    </submittedName>
</protein>
<evidence type="ECO:0000313" key="9">
    <source>
        <dbReference type="EMBL" id="TCD03182.1"/>
    </source>
</evidence>
<dbReference type="SUPFAM" id="SSF49464">
    <property type="entry name" value="Carboxypeptidase regulatory domain-like"/>
    <property type="match status" value="1"/>
</dbReference>
<dbReference type="SUPFAM" id="SSF56935">
    <property type="entry name" value="Porins"/>
    <property type="match status" value="1"/>
</dbReference>
<dbReference type="OrthoDB" id="9768177at2"/>
<dbReference type="InterPro" id="IPR023997">
    <property type="entry name" value="TonB-dep_OMP_SusC/RagA_CS"/>
</dbReference>
<keyword evidence="2 7" id="KW-0813">Transport</keyword>
<proteinExistence type="inferred from homology"/>
<dbReference type="GO" id="GO:0009279">
    <property type="term" value="C:cell outer membrane"/>
    <property type="evidence" value="ECO:0007669"/>
    <property type="project" value="UniProtKB-SubCell"/>
</dbReference>
<keyword evidence="10" id="KW-1185">Reference proteome</keyword>
<dbReference type="InterPro" id="IPR023996">
    <property type="entry name" value="TonB-dep_OMP_SusC/RagA"/>
</dbReference>
<dbReference type="Gene3D" id="2.40.170.20">
    <property type="entry name" value="TonB-dependent receptor, beta-barrel domain"/>
    <property type="match status" value="1"/>
</dbReference>
<comment type="subcellular location">
    <subcellularLocation>
        <location evidence="1 7">Cell outer membrane</location>
        <topology evidence="1 7">Multi-pass membrane protein</topology>
    </subcellularLocation>
</comment>
<evidence type="ECO:0000256" key="6">
    <source>
        <dbReference type="ARBA" id="ARBA00023237"/>
    </source>
</evidence>
<dbReference type="Gene3D" id="2.170.130.10">
    <property type="entry name" value="TonB-dependent receptor, plug domain"/>
    <property type="match status" value="1"/>
</dbReference>
<evidence type="ECO:0000256" key="7">
    <source>
        <dbReference type="PROSITE-ProRule" id="PRU01360"/>
    </source>
</evidence>
<dbReference type="AlphaFoldDB" id="A0A4R0NQ73"/>
<sequence length="1230" mass="136233">MELTFIIKGLFCPPDSCCPQQRSETELIRNNHFAKKILRIMKITVALLFFFLLNSNAKSYSQTITYKGNNVTLNKLFDVIKKQTGFSFVVDQALLNYTTSVNLKVVNAPLKEVLDLALGKQGISYSILHNTIVVNVDEEKVGLQDVRSVLITGAVLDKEKNPIPGVSVRSKSNSALQTVTDKDGRFAIRLENADDILVFSYIGFETLEIELKGLLVLEVMLKEKASALDEVVISTGYQDIKRKDLPGEVQSLKVADILTPGINRLDQLLEGRVTGLTFMQNSGQVGAAPRLRIRGTSTILGNQEPLWVLDGIVLTDPVNVDPAQINNLDFVNLLSNSISGLNPDDIDQIDILKDASATAIYGARAANGVIVITTKRGKQGPPVFSYSAAGTFTQRPHYSDRSVFVMNSKDRVDVSREMIERKMVYQNLTIPTGYEAAVQDYYAGKIDYTEFQRLVSLYETTNTDWFDVITRDVLSTKHTLSISGGDPAVRYYGSLGYNNEQGTINGESLNGYTTNVGINANLKKFTLQFGLNANTGTSKYIPTEVGALNYAYNTSRAIPALNPDGSPYFYQRNNDYSMSYLYNVQEDMDNASKLTRFSTAMLTSKLGYQIYRDLGISATISYSTASTNEETSFTEKTFYIKKLTNDGLSASLAPLGGELREASTVKNSYTARLQSDYNKSFGSAGKHRIQASVGGELSSTKYDGFAITRRGYAQDRGKTFYSIPTTFGAYYNLINNTPQFMGIVNEQLTNILSVYAASTYSYDERYLISGSIRSDASNQFGQQANSRFQPIYAIAGRWSIKNDLLKELNWINDLALRASYGFQGNMIDNQTSQLVLQRSANNVIYNSLTSTVTNLPNPDLSREKTSSTNLGLDFSLFAGKLNGTLSYFYKKTTDAFLTKAVSEINGVNQYVVNQGDLTNQGFEVSLSFMPVNNSIGKDGKRGFSWRIDPQLGQVINKLITAAVSSKTNLVQNTINVSNLLNGNVQIAGKPLYTFYSFRYQGLSNADGSPIFYNTADSLKLSYNGQTPAEVYFQVLDESGTRIPILQGGISNSFGYRNFSLSTNFAYSLGNKVRLLKIASSYGTSNSGSTITPYPQQNLRQEFVDRWRKPGDENFTNIPGLKVNPVNVSPWWNGLPYSWATDVYEMYDNSDLRVVSGDYLKLQSASFRYNLENNLCKSLGLKSAYIGLSGTNLFTIAHKDLKGQDPAQSGQTPQINLSIRPTYSFNLNVTF</sequence>
<evidence type="ECO:0000256" key="1">
    <source>
        <dbReference type="ARBA" id="ARBA00004571"/>
    </source>
</evidence>
<dbReference type="InterPro" id="IPR039426">
    <property type="entry name" value="TonB-dep_rcpt-like"/>
</dbReference>
<dbReference type="Pfam" id="PF07715">
    <property type="entry name" value="Plug"/>
    <property type="match status" value="1"/>
</dbReference>
<accession>A0A4R0NQ73</accession>
<gene>
    <name evidence="9" type="ORF">EZ437_04200</name>
</gene>
<dbReference type="Pfam" id="PF13715">
    <property type="entry name" value="CarbopepD_reg_2"/>
    <property type="match status" value="1"/>
</dbReference>
<dbReference type="InterPro" id="IPR036942">
    <property type="entry name" value="Beta-barrel_TonB_sf"/>
</dbReference>
<keyword evidence="3 7" id="KW-1134">Transmembrane beta strand</keyword>
<keyword evidence="4 7" id="KW-0812">Transmembrane</keyword>
<dbReference type="Gene3D" id="2.60.40.1120">
    <property type="entry name" value="Carboxypeptidase-like, regulatory domain"/>
    <property type="match status" value="1"/>
</dbReference>
<dbReference type="PROSITE" id="PS52016">
    <property type="entry name" value="TONB_DEPENDENT_REC_3"/>
    <property type="match status" value="1"/>
</dbReference>
<dbReference type="NCBIfam" id="TIGR04056">
    <property type="entry name" value="OMP_RagA_SusC"/>
    <property type="match status" value="1"/>
</dbReference>
<comment type="similarity">
    <text evidence="7">Belongs to the TonB-dependent receptor family.</text>
</comment>
<feature type="domain" description="TonB-dependent receptor plug" evidence="8">
    <location>
        <begin position="242"/>
        <end position="369"/>
    </location>
</feature>